<name>A0ABV2EZN7_9BACL</name>
<gene>
    <name evidence="1" type="ORF">ABID47_001535</name>
</gene>
<evidence type="ECO:0000313" key="1">
    <source>
        <dbReference type="EMBL" id="MET3544941.1"/>
    </source>
</evidence>
<sequence>MPISTGSLYIVGGQKHGPFESRQNSGFFVLSVQVLVLGSGQELVPIAEKDKNMSLLPIR</sequence>
<reference evidence="1 2" key="1">
    <citation type="submission" date="2024-06" db="EMBL/GenBank/DDBJ databases">
        <title>Genomic Encyclopedia of Type Strains, Phase IV (KMG-IV): sequencing the most valuable type-strain genomes for metagenomic binning, comparative biology and taxonomic classification.</title>
        <authorList>
            <person name="Goeker M."/>
        </authorList>
    </citation>
    <scope>NUCLEOTIDE SEQUENCE [LARGE SCALE GENOMIC DNA]</scope>
    <source>
        <strain evidence="1 2">DSM 17253</strain>
    </source>
</reference>
<proteinExistence type="predicted"/>
<organism evidence="1 2">
    <name type="scientific">Paenibacillus favisporus</name>
    <dbReference type="NCBI Taxonomy" id="221028"/>
    <lineage>
        <taxon>Bacteria</taxon>
        <taxon>Bacillati</taxon>
        <taxon>Bacillota</taxon>
        <taxon>Bacilli</taxon>
        <taxon>Bacillales</taxon>
        <taxon>Paenibacillaceae</taxon>
        <taxon>Paenibacillus</taxon>
    </lineage>
</organism>
<dbReference type="Proteomes" id="UP001549098">
    <property type="component" value="Unassembled WGS sequence"/>
</dbReference>
<keyword evidence="2" id="KW-1185">Reference proteome</keyword>
<protein>
    <submittedName>
        <fullName evidence="1">Uncharacterized protein</fullName>
    </submittedName>
</protein>
<evidence type="ECO:0000313" key="2">
    <source>
        <dbReference type="Proteomes" id="UP001549098"/>
    </source>
</evidence>
<accession>A0ABV2EZN7</accession>
<comment type="caution">
    <text evidence="1">The sequence shown here is derived from an EMBL/GenBank/DDBJ whole genome shotgun (WGS) entry which is preliminary data.</text>
</comment>
<dbReference type="EMBL" id="JBEPLV010000001">
    <property type="protein sequence ID" value="MET3544941.1"/>
    <property type="molecule type" value="Genomic_DNA"/>
</dbReference>
<dbReference type="RefSeq" id="WP_354495564.1">
    <property type="nucleotide sequence ID" value="NZ_JBEPLV010000001.1"/>
</dbReference>